<keyword evidence="2" id="KW-0472">Membrane</keyword>
<dbReference type="InterPro" id="IPR029052">
    <property type="entry name" value="Metallo-depent_PP-like"/>
</dbReference>
<comment type="caution">
    <text evidence="3">The sequence shown here is derived from an EMBL/GenBank/DDBJ whole genome shotgun (WGS) entry which is preliminary data.</text>
</comment>
<feature type="transmembrane region" description="Helical" evidence="2">
    <location>
        <begin position="436"/>
        <end position="458"/>
    </location>
</feature>
<feature type="transmembrane region" description="Helical" evidence="2">
    <location>
        <begin position="405"/>
        <end position="424"/>
    </location>
</feature>
<accession>A0AAE4AZ45</accession>
<proteinExistence type="predicted"/>
<sequence length="573" mass="63189">MTVDPTEVPAEAQPRVRRRPASLDPRELGFTPQGPVPWLAPLLLINAGLRTVLAHLFGAYLDKREMQGALGPAPDHDHSDTDELWIDYVADLGDGFDATYSIAYLLAQPQLRPDGVDRPLPRGRLLVMGGDQVYPTASGEAYENRSKGPYEAALPVAPPDGVQPTLFAVPGNHDWYDGLTAFLRLFARRRDAQFGGWRTEQRRSYFAIKLPHGWWLLGLDEQAGSYIDDPQLDYFQDVADRIRPEDRIILAVPAPTWVKAADRPGAYDSVDYFVRKVLAPTGAPVRLMVSGDLHHYARYSGPGRELITCGGGGAYLVATHSLPETITVPPRDTLVRNASTPRDYQIKGRFPTVRESRSYLPGIFWRLPRNNPGFATFIGIVHTMLMLTMSGAVRGEESSPQLLTLPLGLMLFFVLGATIAFAKPPRIGQKGYAKHWLIGIAHGLAHLSAGALGTWAWLSSPLSTWEWQVVTAAIIYGPIAGFLGTELLALYLVIANFFTVNVNEVFAGQGIDDAKSFLRMHLAADGTLTVYPIALRKVNRRWAAAPDAPEHSPWIVPVTPLRPHLAEDEPIRI</sequence>
<keyword evidence="4" id="KW-1185">Reference proteome</keyword>
<evidence type="ECO:0000256" key="2">
    <source>
        <dbReference type="SAM" id="Phobius"/>
    </source>
</evidence>
<dbReference type="RefSeq" id="WP_307241338.1">
    <property type="nucleotide sequence ID" value="NZ_JAUSUZ010000001.1"/>
</dbReference>
<feature type="region of interest" description="Disordered" evidence="1">
    <location>
        <begin position="1"/>
        <end position="28"/>
    </location>
</feature>
<reference evidence="3 4" key="1">
    <citation type="submission" date="2023-07" db="EMBL/GenBank/DDBJ databases">
        <title>Sequencing the genomes of 1000 actinobacteria strains.</title>
        <authorList>
            <person name="Klenk H.-P."/>
        </authorList>
    </citation>
    <scope>NUCLEOTIDE SEQUENCE [LARGE SCALE GENOMIC DNA]</scope>
    <source>
        <strain evidence="3 4">DSM 44709</strain>
    </source>
</reference>
<dbReference type="EMBL" id="JAUSUZ010000001">
    <property type="protein sequence ID" value="MDQ0367351.1"/>
    <property type="molecule type" value="Genomic_DNA"/>
</dbReference>
<evidence type="ECO:0000313" key="3">
    <source>
        <dbReference type="EMBL" id="MDQ0367351.1"/>
    </source>
</evidence>
<organism evidence="3 4">
    <name type="scientific">Catenuloplanes indicus</name>
    <dbReference type="NCBI Taxonomy" id="137267"/>
    <lineage>
        <taxon>Bacteria</taxon>
        <taxon>Bacillati</taxon>
        <taxon>Actinomycetota</taxon>
        <taxon>Actinomycetes</taxon>
        <taxon>Micromonosporales</taxon>
        <taxon>Micromonosporaceae</taxon>
        <taxon>Catenuloplanes</taxon>
    </lineage>
</organism>
<feature type="transmembrane region" description="Helical" evidence="2">
    <location>
        <begin position="38"/>
        <end position="61"/>
    </location>
</feature>
<evidence type="ECO:0000313" key="4">
    <source>
        <dbReference type="Proteomes" id="UP001240236"/>
    </source>
</evidence>
<dbReference type="PANTHER" id="PTHR34211:SF3">
    <property type="entry name" value="CALCINEURIN-LIKE METALLO-PHOSPHOESTERASE SUPERFAMILY PROTEIN"/>
    <property type="match status" value="1"/>
</dbReference>
<keyword evidence="2" id="KW-1133">Transmembrane helix</keyword>
<feature type="transmembrane region" description="Helical" evidence="2">
    <location>
        <begin position="374"/>
        <end position="393"/>
    </location>
</feature>
<protein>
    <recommendedName>
        <fullName evidence="5">Metallophosphoesterase</fullName>
    </recommendedName>
</protein>
<dbReference type="SUPFAM" id="SSF56300">
    <property type="entry name" value="Metallo-dependent phosphatases"/>
    <property type="match status" value="1"/>
</dbReference>
<dbReference type="AlphaFoldDB" id="A0AAE4AZ45"/>
<evidence type="ECO:0000256" key="1">
    <source>
        <dbReference type="SAM" id="MobiDB-lite"/>
    </source>
</evidence>
<feature type="transmembrane region" description="Helical" evidence="2">
    <location>
        <begin position="470"/>
        <end position="494"/>
    </location>
</feature>
<dbReference type="GO" id="GO:0016787">
    <property type="term" value="F:hydrolase activity"/>
    <property type="evidence" value="ECO:0007669"/>
    <property type="project" value="InterPro"/>
</dbReference>
<evidence type="ECO:0008006" key="5">
    <source>
        <dbReference type="Google" id="ProtNLM"/>
    </source>
</evidence>
<dbReference type="PANTHER" id="PTHR34211">
    <property type="entry name" value="CALCINEURIN-LIKE METALLO-PHOSPHOESTERASE SUPERFAMILY PROTEIN"/>
    <property type="match status" value="1"/>
</dbReference>
<name>A0AAE4AZ45_9ACTN</name>
<dbReference type="Proteomes" id="UP001240236">
    <property type="component" value="Unassembled WGS sequence"/>
</dbReference>
<keyword evidence="2" id="KW-0812">Transmembrane</keyword>
<dbReference type="Gene3D" id="3.60.21.10">
    <property type="match status" value="1"/>
</dbReference>
<gene>
    <name evidence="3" type="ORF">J2S42_004020</name>
</gene>